<dbReference type="eggNOG" id="arCOG11182">
    <property type="taxonomic scope" value="Archaea"/>
</dbReference>
<keyword evidence="1" id="KW-0472">Membrane</keyword>
<keyword evidence="1" id="KW-0812">Transmembrane</keyword>
<proteinExistence type="predicted"/>
<reference evidence="2 3" key="1">
    <citation type="journal article" date="2014" name="PLoS Genet.">
        <title>Phylogenetically driven sequencing of extremely halophilic archaea reveals strategies for static and dynamic osmo-response.</title>
        <authorList>
            <person name="Becker E.A."/>
            <person name="Seitzer P.M."/>
            <person name="Tritt A."/>
            <person name="Larsen D."/>
            <person name="Krusor M."/>
            <person name="Yao A.I."/>
            <person name="Wu D."/>
            <person name="Madern D."/>
            <person name="Eisen J.A."/>
            <person name="Darling A.E."/>
            <person name="Facciotti M.T."/>
        </authorList>
    </citation>
    <scope>NUCLEOTIDE SEQUENCE [LARGE SCALE GENOMIC DNA]</scope>
    <source>
        <strain evidence="2 3">DSM 10524</strain>
    </source>
</reference>
<protein>
    <submittedName>
        <fullName evidence="2">Uncharacterized protein</fullName>
    </submittedName>
</protein>
<evidence type="ECO:0000313" key="2">
    <source>
        <dbReference type="EMBL" id="ELY55321.1"/>
    </source>
</evidence>
<accession>L9X1H3</accession>
<feature type="transmembrane region" description="Helical" evidence="1">
    <location>
        <begin position="36"/>
        <end position="54"/>
    </location>
</feature>
<sequence length="62" mass="6929">MSETPARRKDLWTAALTAVFLATLVVVYVVDEPELWLVWAVLTVVVSGAVMVLFNRETPQEP</sequence>
<dbReference type="Proteomes" id="UP000011688">
    <property type="component" value="Unassembled WGS sequence"/>
</dbReference>
<dbReference type="EMBL" id="AOIB01000031">
    <property type="protein sequence ID" value="ELY55321.1"/>
    <property type="molecule type" value="Genomic_DNA"/>
</dbReference>
<keyword evidence="3" id="KW-1185">Reference proteome</keyword>
<gene>
    <name evidence="2" type="ORF">C491_16437</name>
</gene>
<dbReference type="STRING" id="1227497.C491_16437"/>
<keyword evidence="1" id="KW-1133">Transmembrane helix</keyword>
<evidence type="ECO:0000256" key="1">
    <source>
        <dbReference type="SAM" id="Phobius"/>
    </source>
</evidence>
<name>L9X1H3_9EURY</name>
<evidence type="ECO:0000313" key="3">
    <source>
        <dbReference type="Proteomes" id="UP000011688"/>
    </source>
</evidence>
<dbReference type="RefSeq" id="WP_005558143.1">
    <property type="nucleotide sequence ID" value="NZ_AOIB01000031.1"/>
</dbReference>
<comment type="caution">
    <text evidence="2">The sequence shown here is derived from an EMBL/GenBank/DDBJ whole genome shotgun (WGS) entry which is preliminary data.</text>
</comment>
<organism evidence="2 3">
    <name type="scientific">Natronococcus amylolyticus DSM 10524</name>
    <dbReference type="NCBI Taxonomy" id="1227497"/>
    <lineage>
        <taxon>Archaea</taxon>
        <taxon>Methanobacteriati</taxon>
        <taxon>Methanobacteriota</taxon>
        <taxon>Stenosarchaea group</taxon>
        <taxon>Halobacteria</taxon>
        <taxon>Halobacteriales</taxon>
        <taxon>Natrialbaceae</taxon>
        <taxon>Natronococcus</taxon>
    </lineage>
</organism>
<dbReference type="AlphaFoldDB" id="L9X1H3"/>
<feature type="transmembrane region" description="Helical" evidence="1">
    <location>
        <begin position="12"/>
        <end position="30"/>
    </location>
</feature>
<dbReference type="PATRIC" id="fig|1227497.3.peg.3328"/>